<dbReference type="PANTHER" id="PTHR28218">
    <property type="entry name" value="VPS4-ASSOCIATED PROTEIN 1"/>
    <property type="match status" value="1"/>
</dbReference>
<dbReference type="InterPro" id="IPR013640">
    <property type="entry name" value="Vfa1"/>
</dbReference>
<dbReference type="PANTHER" id="PTHR28218:SF1">
    <property type="entry name" value="VPS4-ASSOCIATED PROTEIN 1"/>
    <property type="match status" value="1"/>
</dbReference>
<dbReference type="Proteomes" id="UP000053477">
    <property type="component" value="Unassembled WGS sequence"/>
</dbReference>
<name>A0A0H2RV66_9AGAM</name>
<dbReference type="InParanoid" id="A0A0H2RV66"/>
<protein>
    <submittedName>
        <fullName evidence="2">DUF1742-domain-containing protein</fullName>
    </submittedName>
</protein>
<keyword evidence="3" id="KW-1185">Reference proteome</keyword>
<evidence type="ECO:0000313" key="3">
    <source>
        <dbReference type="Proteomes" id="UP000053477"/>
    </source>
</evidence>
<dbReference type="EMBL" id="KQ085925">
    <property type="protein sequence ID" value="KLO15749.1"/>
    <property type="molecule type" value="Genomic_DNA"/>
</dbReference>
<dbReference type="Pfam" id="PF08432">
    <property type="entry name" value="Vfa1"/>
    <property type="match status" value="1"/>
</dbReference>
<dbReference type="GO" id="GO:0005768">
    <property type="term" value="C:endosome"/>
    <property type="evidence" value="ECO:0007669"/>
    <property type="project" value="TreeGrafter"/>
</dbReference>
<accession>A0A0H2RV66</accession>
<gene>
    <name evidence="2" type="ORF">SCHPADRAFT_248140</name>
</gene>
<reference evidence="2 3" key="1">
    <citation type="submission" date="2015-04" db="EMBL/GenBank/DDBJ databases">
        <title>Complete genome sequence of Schizopora paradoxa KUC8140, a cosmopolitan wood degrader in East Asia.</title>
        <authorList>
            <consortium name="DOE Joint Genome Institute"/>
            <person name="Min B."/>
            <person name="Park H."/>
            <person name="Jang Y."/>
            <person name="Kim J.-J."/>
            <person name="Kim K.H."/>
            <person name="Pangilinan J."/>
            <person name="Lipzen A."/>
            <person name="Riley R."/>
            <person name="Grigoriev I.V."/>
            <person name="Spatafora J.W."/>
            <person name="Choi I.-G."/>
        </authorList>
    </citation>
    <scope>NUCLEOTIDE SEQUENCE [LARGE SCALE GENOMIC DNA]</scope>
    <source>
        <strain evidence="2 3">KUC8140</strain>
    </source>
</reference>
<feature type="compositionally biased region" description="Basic and acidic residues" evidence="1">
    <location>
        <begin position="72"/>
        <end position="129"/>
    </location>
</feature>
<dbReference type="AlphaFoldDB" id="A0A0H2RV66"/>
<feature type="compositionally biased region" description="Polar residues" evidence="1">
    <location>
        <begin position="179"/>
        <end position="192"/>
    </location>
</feature>
<evidence type="ECO:0000256" key="1">
    <source>
        <dbReference type="SAM" id="MobiDB-lite"/>
    </source>
</evidence>
<feature type="region of interest" description="Disordered" evidence="1">
    <location>
        <begin position="50"/>
        <end position="192"/>
    </location>
</feature>
<organism evidence="2 3">
    <name type="scientific">Schizopora paradoxa</name>
    <dbReference type="NCBI Taxonomy" id="27342"/>
    <lineage>
        <taxon>Eukaryota</taxon>
        <taxon>Fungi</taxon>
        <taxon>Dikarya</taxon>
        <taxon>Basidiomycota</taxon>
        <taxon>Agaricomycotina</taxon>
        <taxon>Agaricomycetes</taxon>
        <taxon>Hymenochaetales</taxon>
        <taxon>Schizoporaceae</taxon>
        <taxon>Schizopora</taxon>
    </lineage>
</organism>
<dbReference type="OrthoDB" id="2158714at2759"/>
<sequence length="192" mass="21843">MSNPEKFENRYFKRTAGTARPCYVCRSPTPIVLATKDSVDFIYTCEGHLSDPGFASPAVASGARKLGLSDDEIQKVKEDWEEKQRRKAEKEKERKEKEKEKEKEKDGEDKSKSDESKEKEKDKATEKKPVTPISPPPPTTSHPQYILHRDFFDMRQRLHRKRRQAAQAREIAPLLPSAPRNSMPSGTNGSSG</sequence>
<evidence type="ECO:0000313" key="2">
    <source>
        <dbReference type="EMBL" id="KLO15749.1"/>
    </source>
</evidence>
<feature type="compositionally biased region" description="Basic and acidic residues" evidence="1">
    <location>
        <begin position="147"/>
        <end position="156"/>
    </location>
</feature>
<proteinExistence type="predicted"/>
<dbReference type="GO" id="GO:0007034">
    <property type="term" value="P:vacuolar transport"/>
    <property type="evidence" value="ECO:0007669"/>
    <property type="project" value="TreeGrafter"/>
</dbReference>